<comment type="caution">
    <text evidence="18">The sequence shown here is derived from an EMBL/GenBank/DDBJ whole genome shotgun (WGS) entry which is preliminary data.</text>
</comment>
<dbReference type="GO" id="GO:0000958">
    <property type="term" value="P:mitochondrial mRNA catabolic process"/>
    <property type="evidence" value="ECO:0007669"/>
    <property type="project" value="TreeGrafter"/>
</dbReference>
<dbReference type="InterPro" id="IPR003029">
    <property type="entry name" value="S1_domain"/>
</dbReference>
<evidence type="ECO:0000256" key="10">
    <source>
        <dbReference type="ARBA" id="ARBA00022839"/>
    </source>
</evidence>
<keyword evidence="9" id="KW-0677">Repeat</keyword>
<feature type="region of interest" description="Disordered" evidence="16">
    <location>
        <begin position="763"/>
        <end position="812"/>
    </location>
</feature>
<dbReference type="InterPro" id="IPR036345">
    <property type="entry name" value="ExoRNase_PH_dom2_sf"/>
</dbReference>
<dbReference type="GO" id="GO:0009570">
    <property type="term" value="C:chloroplast stroma"/>
    <property type="evidence" value="ECO:0007669"/>
    <property type="project" value="TreeGrafter"/>
</dbReference>
<dbReference type="FunFam" id="3.30.230.70:FF:000001">
    <property type="entry name" value="Polyribonucleotide nucleotidyltransferase"/>
    <property type="match status" value="1"/>
</dbReference>
<dbReference type="PROSITE" id="PS50126">
    <property type="entry name" value="S1"/>
    <property type="match status" value="1"/>
</dbReference>
<evidence type="ECO:0000256" key="14">
    <source>
        <dbReference type="ARBA" id="ARBA00078395"/>
    </source>
</evidence>
<evidence type="ECO:0000256" key="12">
    <source>
        <dbReference type="ARBA" id="ARBA00051524"/>
    </source>
</evidence>
<evidence type="ECO:0000256" key="11">
    <source>
        <dbReference type="ARBA" id="ARBA00022884"/>
    </source>
</evidence>
<dbReference type="EC" id="2.7.7.8" evidence="3"/>
<evidence type="ECO:0000256" key="6">
    <source>
        <dbReference type="ARBA" id="ARBA00022694"/>
    </source>
</evidence>
<keyword evidence="7" id="KW-0548">Nucleotidyltransferase</keyword>
<evidence type="ECO:0000256" key="13">
    <source>
        <dbReference type="ARBA" id="ARBA00073922"/>
    </source>
</evidence>
<dbReference type="PANTHER" id="PTHR11252">
    <property type="entry name" value="POLYRIBONUCLEOTIDE NUCLEOTIDYLTRANSFERASE"/>
    <property type="match status" value="1"/>
</dbReference>
<dbReference type="Pfam" id="PF00575">
    <property type="entry name" value="S1"/>
    <property type="match status" value="1"/>
</dbReference>
<dbReference type="Pfam" id="PF03726">
    <property type="entry name" value="PNPase"/>
    <property type="match status" value="1"/>
</dbReference>
<dbReference type="GO" id="GO:0006364">
    <property type="term" value="P:rRNA processing"/>
    <property type="evidence" value="ECO:0007669"/>
    <property type="project" value="UniProtKB-KW"/>
</dbReference>
<keyword evidence="6" id="KW-0819">tRNA processing</keyword>
<feature type="compositionally biased region" description="Basic and acidic residues" evidence="16">
    <location>
        <begin position="880"/>
        <end position="897"/>
    </location>
</feature>
<protein>
    <recommendedName>
        <fullName evidence="13">Polyribonucleotide nucleotidyltransferase 2, mitochondrial</fullName>
        <ecNumber evidence="3">2.7.7.8</ecNumber>
    </recommendedName>
    <alternativeName>
        <fullName evidence="14">Polynucleotide phosphorylase 2</fullName>
    </alternativeName>
</protein>
<dbReference type="InterPro" id="IPR015848">
    <property type="entry name" value="PNPase_PH_RNA-bd_bac/org-type"/>
</dbReference>
<dbReference type="SUPFAM" id="SSF50249">
    <property type="entry name" value="Nucleic acid-binding proteins"/>
    <property type="match status" value="1"/>
</dbReference>
<dbReference type="InterPro" id="IPR020568">
    <property type="entry name" value="Ribosomal_Su5_D2-typ_SF"/>
</dbReference>
<dbReference type="HAMAP" id="MF_01595">
    <property type="entry name" value="PNPase"/>
    <property type="match status" value="1"/>
</dbReference>
<keyword evidence="19" id="KW-1185">Reference proteome</keyword>
<evidence type="ECO:0000256" key="2">
    <source>
        <dbReference type="ARBA" id="ARBA00007404"/>
    </source>
</evidence>
<evidence type="ECO:0000256" key="4">
    <source>
        <dbReference type="ARBA" id="ARBA00022552"/>
    </source>
</evidence>
<sequence length="995" mass="108343">MAMAAAALRRRANPLRTTFASSLQRRSLISLRTICSSSSNLPLPNEEQQQGTPPAPGRKMLESFKEEFEIGSRTISIETGKIARFANGSVVLTMDDTNVLSTVASAKGDGSSGFLPLTVDYQEKQYAQGVIPTTFMRREGAPKERELLCGRLIDRPIRPLFPAGFYHDVQIMVSVLSSDGKHDPDVMAANATSTALMLSDIPWNGPIGVLRVGRIDGEFVFNPTMDELTLSDLNLVYACTRDKTLMIDVQAREISEKDLEAGLKLAHHEAIKYIEPQIRLSEKAGKLKKEYKLSLISDRTLEKVKSLAEEPIEAVFTDSTYGKFERGEALDNITQVVKAKLEEECDEDSLKVLPKAVDTVRKRIVRRRIIEKGLRVDGRQLDEVRPLYCEAGTYPILHGSAIFSRGDTQVLCTVTLGAPGDAQKLDSIVGPPTKRFMLHYSFPPFSINEVGKRGGLNRREVGHGTLAEKALLAVLPPEDEFPYTVRINSEVMASDGSTSMATVCGGSMALMDAGIGLREHVAGVSVGLITEVDPSTGRIEDYRILTDILGLEDHLGDMDFKIAGTKKGITAIQLDIKPAGIPLDIICESLEPARKGRIQILDRMEQEISSPRSANAGGAPQLVTLKLSDDSLRRLLGPLGSHRKRIERATGARIAVSDGTVTIVAKSQSVMEKAQEQIDFLVGREMEVGRIYKGVISSIKEYGAFVEFNGGQQGLLHISELSNEQVSKVSDVVSVGQQLSLMCIGQDVRGNIKLSLKATLPRRESQRTNSECQDSVDHPKPAVDDLVSTEGADDSSVSINETRGDEAEPAISCTPSILIRSAADCDAEDIALGQRSQQSANSTKSSPRPYQSSLSKNKAGGFPSSKSGSSSRKTATLRKQTPEKKYTEPKDTSPSKEVEALLKLVAKQDNGANESKMDGTTKVHASSLKLGDRATAKVHQIRAYGLVLELGGGLRGMYKFEVNGRRDFEVGKELRVKCSSFSSKGVPVFSLLEDH</sequence>
<dbReference type="NCBIfam" id="TIGR03591">
    <property type="entry name" value="polynuc_phos"/>
    <property type="match status" value="1"/>
</dbReference>
<keyword evidence="8" id="KW-0540">Nuclease</keyword>
<reference evidence="18" key="1">
    <citation type="journal article" date="2023" name="GigaByte">
        <title>Genome assembly of the bearded iris, Iris pallida Lam.</title>
        <authorList>
            <person name="Bruccoleri R.E."/>
            <person name="Oakeley E.J."/>
            <person name="Faust A.M.E."/>
            <person name="Altorfer M."/>
            <person name="Dessus-Babus S."/>
            <person name="Burckhardt D."/>
            <person name="Oertli M."/>
            <person name="Naumann U."/>
            <person name="Petersen F."/>
            <person name="Wong J."/>
        </authorList>
    </citation>
    <scope>NUCLEOTIDE SEQUENCE</scope>
    <source>
        <strain evidence="18">GSM-AAB239-AS_SAM_17_03QT</strain>
    </source>
</reference>
<dbReference type="FunFam" id="3.30.230.70:FF:000020">
    <property type="entry name" value="Polyribonucleotide nucleotidyltransferase 2 mitochondrial"/>
    <property type="match status" value="1"/>
</dbReference>
<dbReference type="SUPFAM" id="SSF55666">
    <property type="entry name" value="Ribonuclease PH domain 2-like"/>
    <property type="match status" value="2"/>
</dbReference>
<dbReference type="SUPFAM" id="SSF54211">
    <property type="entry name" value="Ribosomal protein S5 domain 2-like"/>
    <property type="match status" value="2"/>
</dbReference>
<dbReference type="Gene3D" id="2.40.50.140">
    <property type="entry name" value="Nucleic acid-binding proteins"/>
    <property type="match status" value="1"/>
</dbReference>
<gene>
    <name evidence="18" type="ORF">M6B38_154200</name>
</gene>
<comment type="catalytic activity">
    <reaction evidence="12">
        <text>RNA(n+1) + phosphate = RNA(n) + a ribonucleoside 5'-diphosphate</text>
        <dbReference type="Rhea" id="RHEA:22096"/>
        <dbReference type="Rhea" id="RHEA-COMP:14527"/>
        <dbReference type="Rhea" id="RHEA-COMP:17342"/>
        <dbReference type="ChEBI" id="CHEBI:43474"/>
        <dbReference type="ChEBI" id="CHEBI:57930"/>
        <dbReference type="ChEBI" id="CHEBI:140395"/>
        <dbReference type="EC" id="2.7.7.8"/>
    </reaction>
</comment>
<dbReference type="InterPro" id="IPR004088">
    <property type="entry name" value="KH_dom_type_1"/>
</dbReference>
<dbReference type="GO" id="GO:0008033">
    <property type="term" value="P:tRNA processing"/>
    <property type="evidence" value="ECO:0007669"/>
    <property type="project" value="UniProtKB-KW"/>
</dbReference>
<dbReference type="InterPro" id="IPR012340">
    <property type="entry name" value="NA-bd_OB-fold"/>
</dbReference>
<dbReference type="Proteomes" id="UP001140949">
    <property type="component" value="Unassembled WGS sequence"/>
</dbReference>
<name>A0AAX6F4A7_IRIPA</name>
<accession>A0AAX6F4A7</accession>
<evidence type="ECO:0000256" key="7">
    <source>
        <dbReference type="ARBA" id="ARBA00022695"/>
    </source>
</evidence>
<evidence type="ECO:0000256" key="8">
    <source>
        <dbReference type="ARBA" id="ARBA00022722"/>
    </source>
</evidence>
<comment type="subcellular location">
    <subcellularLocation>
        <location evidence="1">Mitochondrion</location>
    </subcellularLocation>
</comment>
<dbReference type="Pfam" id="PF01138">
    <property type="entry name" value="RNase_PH"/>
    <property type="match status" value="2"/>
</dbReference>
<dbReference type="InterPro" id="IPR012162">
    <property type="entry name" value="PNPase"/>
</dbReference>
<dbReference type="InterPro" id="IPR015847">
    <property type="entry name" value="ExoRNase_PH_dom2"/>
</dbReference>
<dbReference type="CDD" id="cd11364">
    <property type="entry name" value="RNase_PH_PNPase_2"/>
    <property type="match status" value="1"/>
</dbReference>
<dbReference type="GO" id="GO:0000965">
    <property type="term" value="P:mitochondrial RNA 3'-end processing"/>
    <property type="evidence" value="ECO:0007669"/>
    <property type="project" value="TreeGrafter"/>
</dbReference>
<dbReference type="PROSITE" id="PS50084">
    <property type="entry name" value="KH_TYPE_1"/>
    <property type="match status" value="1"/>
</dbReference>
<dbReference type="GO" id="GO:0003723">
    <property type="term" value="F:RNA binding"/>
    <property type="evidence" value="ECO:0007669"/>
    <property type="project" value="UniProtKB-UniRule"/>
</dbReference>
<dbReference type="InterPro" id="IPR027408">
    <property type="entry name" value="PNPase/RNase_PH_dom_sf"/>
</dbReference>
<organism evidence="18 19">
    <name type="scientific">Iris pallida</name>
    <name type="common">Sweet iris</name>
    <dbReference type="NCBI Taxonomy" id="29817"/>
    <lineage>
        <taxon>Eukaryota</taxon>
        <taxon>Viridiplantae</taxon>
        <taxon>Streptophyta</taxon>
        <taxon>Embryophyta</taxon>
        <taxon>Tracheophyta</taxon>
        <taxon>Spermatophyta</taxon>
        <taxon>Magnoliopsida</taxon>
        <taxon>Liliopsida</taxon>
        <taxon>Asparagales</taxon>
        <taxon>Iridaceae</taxon>
        <taxon>Iridoideae</taxon>
        <taxon>Irideae</taxon>
        <taxon>Iris</taxon>
    </lineage>
</organism>
<dbReference type="NCBIfam" id="NF008805">
    <property type="entry name" value="PRK11824.1"/>
    <property type="match status" value="1"/>
</dbReference>
<evidence type="ECO:0000256" key="9">
    <source>
        <dbReference type="ARBA" id="ARBA00022737"/>
    </source>
</evidence>
<dbReference type="PANTHER" id="PTHR11252:SF16">
    <property type="entry name" value="POLYRIBONUCLEOTIDE NUCLEOTIDYLTRANSFERASE 2, MITOCHONDRIAL"/>
    <property type="match status" value="1"/>
</dbReference>
<dbReference type="GO" id="GO:0000175">
    <property type="term" value="F:3'-5'-RNA exonuclease activity"/>
    <property type="evidence" value="ECO:0007669"/>
    <property type="project" value="UniProtKB-ARBA"/>
</dbReference>
<dbReference type="EMBL" id="JANAVB010031818">
    <property type="protein sequence ID" value="KAJ6811184.1"/>
    <property type="molecule type" value="Genomic_DNA"/>
</dbReference>
<feature type="compositionally biased region" description="Polar residues" evidence="16">
    <location>
        <begin position="834"/>
        <end position="856"/>
    </location>
</feature>
<evidence type="ECO:0000256" key="3">
    <source>
        <dbReference type="ARBA" id="ARBA00012416"/>
    </source>
</evidence>
<dbReference type="FunFam" id="2.40.50.140:FF:000189">
    <property type="entry name" value="Polyribonucleotide nucleotidyltransferase, putative"/>
    <property type="match status" value="1"/>
</dbReference>
<evidence type="ECO:0000313" key="19">
    <source>
        <dbReference type="Proteomes" id="UP001140949"/>
    </source>
</evidence>
<evidence type="ECO:0000313" key="18">
    <source>
        <dbReference type="EMBL" id="KAJ6811184.1"/>
    </source>
</evidence>
<comment type="similarity">
    <text evidence="2">Belongs to the polyribonucleotide nucleotidyltransferase family.</text>
</comment>
<dbReference type="GO" id="GO:0005829">
    <property type="term" value="C:cytosol"/>
    <property type="evidence" value="ECO:0007669"/>
    <property type="project" value="TreeGrafter"/>
</dbReference>
<evidence type="ECO:0000256" key="15">
    <source>
        <dbReference type="PROSITE-ProRule" id="PRU00117"/>
    </source>
</evidence>
<dbReference type="SUPFAM" id="SSF46915">
    <property type="entry name" value="Polynucleotide phosphorylase/guanosine pentaphosphate synthase (PNPase/GPSI), domain 3"/>
    <property type="match status" value="1"/>
</dbReference>
<dbReference type="Pfam" id="PF03725">
    <property type="entry name" value="RNase_PH_C"/>
    <property type="match status" value="1"/>
</dbReference>
<dbReference type="FunFam" id="3.30.1370.10:FF:000001">
    <property type="entry name" value="Polyribonucleotide nucleotidyltransferase"/>
    <property type="match status" value="1"/>
</dbReference>
<dbReference type="InterPro" id="IPR036612">
    <property type="entry name" value="KH_dom_type_1_sf"/>
</dbReference>
<keyword evidence="4" id="KW-0698">rRNA processing</keyword>
<dbReference type="AlphaFoldDB" id="A0AAX6F4A7"/>
<evidence type="ECO:0000256" key="1">
    <source>
        <dbReference type="ARBA" id="ARBA00004173"/>
    </source>
</evidence>
<keyword evidence="10" id="KW-0269">Exonuclease</keyword>
<feature type="region of interest" description="Disordered" evidence="16">
    <location>
        <begin position="833"/>
        <end position="897"/>
    </location>
</feature>
<evidence type="ECO:0000256" key="5">
    <source>
        <dbReference type="ARBA" id="ARBA00022679"/>
    </source>
</evidence>
<dbReference type="GO" id="GO:0004654">
    <property type="term" value="F:polyribonucleotide nucleotidyltransferase activity"/>
    <property type="evidence" value="ECO:0007669"/>
    <property type="project" value="UniProtKB-EC"/>
</dbReference>
<dbReference type="InterPro" id="IPR036456">
    <property type="entry name" value="PNPase_PH_RNA-bd_sf"/>
</dbReference>
<keyword evidence="11 15" id="KW-0694">RNA-binding</keyword>
<proteinExistence type="inferred from homology"/>
<dbReference type="Pfam" id="PF00013">
    <property type="entry name" value="KH_1"/>
    <property type="match status" value="1"/>
</dbReference>
<dbReference type="CDD" id="cd11363">
    <property type="entry name" value="RNase_PH_PNPase_1"/>
    <property type="match status" value="1"/>
</dbReference>
<dbReference type="Gene3D" id="3.30.1370.10">
    <property type="entry name" value="K Homology domain, type 1"/>
    <property type="match status" value="1"/>
</dbReference>
<keyword evidence="5" id="KW-0808">Transferase</keyword>
<keyword evidence="10" id="KW-0378">Hydrolase</keyword>
<dbReference type="GO" id="GO:0005739">
    <property type="term" value="C:mitochondrion"/>
    <property type="evidence" value="ECO:0007669"/>
    <property type="project" value="UniProtKB-SubCell"/>
</dbReference>
<dbReference type="SMART" id="SM00316">
    <property type="entry name" value="S1"/>
    <property type="match status" value="2"/>
</dbReference>
<feature type="domain" description="S1 motif" evidence="17">
    <location>
        <begin position="689"/>
        <end position="757"/>
    </location>
</feature>
<evidence type="ECO:0000256" key="16">
    <source>
        <dbReference type="SAM" id="MobiDB-lite"/>
    </source>
</evidence>
<evidence type="ECO:0000259" key="17">
    <source>
        <dbReference type="PROSITE" id="PS50126"/>
    </source>
</evidence>
<dbReference type="Gene3D" id="3.30.230.70">
    <property type="entry name" value="GHMP Kinase, N-terminal domain"/>
    <property type="match status" value="2"/>
</dbReference>
<dbReference type="InterPro" id="IPR001247">
    <property type="entry name" value="ExoRNase_PH_dom1"/>
</dbReference>
<dbReference type="SUPFAM" id="SSF54791">
    <property type="entry name" value="Eukaryotic type KH-domain (KH-domain type I)"/>
    <property type="match status" value="1"/>
</dbReference>
<reference evidence="18" key="2">
    <citation type="submission" date="2023-04" db="EMBL/GenBank/DDBJ databases">
        <authorList>
            <person name="Bruccoleri R.E."/>
            <person name="Oakeley E.J."/>
            <person name="Faust A.-M."/>
            <person name="Dessus-Babus S."/>
            <person name="Altorfer M."/>
            <person name="Burckhardt D."/>
            <person name="Oertli M."/>
            <person name="Naumann U."/>
            <person name="Petersen F."/>
            <person name="Wong J."/>
        </authorList>
    </citation>
    <scope>NUCLEOTIDE SEQUENCE</scope>
    <source>
        <strain evidence="18">GSM-AAB239-AS_SAM_17_03QT</strain>
        <tissue evidence="18">Leaf</tissue>
    </source>
</reference>
<dbReference type="CDD" id="cd02393">
    <property type="entry name" value="KH-I_PNPase"/>
    <property type="match status" value="1"/>
</dbReference>